<dbReference type="SUPFAM" id="SSF69304">
    <property type="entry name" value="Tricorn protease N-terminal domain"/>
    <property type="match status" value="1"/>
</dbReference>
<dbReference type="AlphaFoldDB" id="A0A562JIU8"/>
<dbReference type="PANTHER" id="PTHR32256:SF17">
    <property type="entry name" value="EGF-LIKE DOMAIN-CONTAINING PROTEIN"/>
    <property type="match status" value="1"/>
</dbReference>
<dbReference type="OrthoDB" id="1889751at2"/>
<dbReference type="EMBL" id="VLKI01000013">
    <property type="protein sequence ID" value="TWH83107.1"/>
    <property type="molecule type" value="Genomic_DNA"/>
</dbReference>
<dbReference type="InterPro" id="IPR053369">
    <property type="entry name" value="SrfA-induced_signal"/>
</dbReference>
<proteinExistence type="predicted"/>
<dbReference type="CDD" id="cd00118">
    <property type="entry name" value="LysM"/>
    <property type="match status" value="1"/>
</dbReference>
<evidence type="ECO:0000313" key="2">
    <source>
        <dbReference type="EMBL" id="TWH83107.1"/>
    </source>
</evidence>
<dbReference type="InterPro" id="IPR032485">
    <property type="entry name" value="LRP1-like_beta_prop"/>
</dbReference>
<name>A0A562JIU8_9BACI</name>
<organism evidence="2 3">
    <name type="scientific">Cytobacillus oceanisediminis</name>
    <dbReference type="NCBI Taxonomy" id="665099"/>
    <lineage>
        <taxon>Bacteria</taxon>
        <taxon>Bacillati</taxon>
        <taxon>Bacillota</taxon>
        <taxon>Bacilli</taxon>
        <taxon>Bacillales</taxon>
        <taxon>Bacillaceae</taxon>
        <taxon>Cytobacillus</taxon>
    </lineage>
</organism>
<dbReference type="Gene3D" id="2.120.10.30">
    <property type="entry name" value="TolB, C-terminal domain"/>
    <property type="match status" value="2"/>
</dbReference>
<feature type="domain" description="LysM" evidence="1">
    <location>
        <begin position="7"/>
        <end position="50"/>
    </location>
</feature>
<dbReference type="Pfam" id="PF01476">
    <property type="entry name" value="LysM"/>
    <property type="match status" value="1"/>
</dbReference>
<evidence type="ECO:0000313" key="3">
    <source>
        <dbReference type="Proteomes" id="UP000318667"/>
    </source>
</evidence>
<sequence length="445" mass="51025">MKRNPDFKYVVQPGDNLYLIAKKFHTTVESIVSLNQLVRPFIYIGQSLLIPNQTSKKDIVVRQLQYKPVTAYTADRPILVNEVDINTGLYPVLNFQPEGATYPYIYVPIAEFSRVGAKVVWDATNQVIRVTSDYDELKNRVNVLTQENQYLLSLTEDLSMEGMGNTAGNILNSGIVGKENEWLYYNKRQGTALYGTLSKIKTDLTMDTPLMANDDPTYINVLNGWVYYRNGRDNGKIYKIKIDGTERTKLTDDGSTDILVAGNWIYYANQSDGAKLYRLNVDGTGRIKLNEDQSSAINLIGNWIYYQNVSDGQKPYKVKIDGTERTKLNDTSAYNIQIHGYWIYFRNPADENRIYKMTLDGSNKIKLSDVPTSTFNVSNGWIYYTTVDVPGGDLFKMKLDGTNKTFLNEEFVTNINIFNEWIYYTRTEKMVYRIKTDGTQKQTLY</sequence>
<dbReference type="RefSeq" id="WP_144544014.1">
    <property type="nucleotide sequence ID" value="NZ_CBCSDC010000013.1"/>
</dbReference>
<evidence type="ECO:0000259" key="1">
    <source>
        <dbReference type="PROSITE" id="PS51782"/>
    </source>
</evidence>
<dbReference type="PROSITE" id="PS51782">
    <property type="entry name" value="LYSM"/>
    <property type="match status" value="1"/>
</dbReference>
<comment type="caution">
    <text evidence="2">The sequence shown here is derived from an EMBL/GenBank/DDBJ whole genome shotgun (WGS) entry which is preliminary data.</text>
</comment>
<dbReference type="Proteomes" id="UP000318667">
    <property type="component" value="Unassembled WGS sequence"/>
</dbReference>
<reference evidence="2 3" key="1">
    <citation type="journal article" date="2015" name="Stand. Genomic Sci.">
        <title>Genomic Encyclopedia of Bacterial and Archaeal Type Strains, Phase III: the genomes of soil and plant-associated and newly described type strains.</title>
        <authorList>
            <person name="Whitman W.B."/>
            <person name="Woyke T."/>
            <person name="Klenk H.P."/>
            <person name="Zhou Y."/>
            <person name="Lilburn T.G."/>
            <person name="Beck B.J."/>
            <person name="De Vos P."/>
            <person name="Vandamme P."/>
            <person name="Eisen J.A."/>
            <person name="Garrity G."/>
            <person name="Hugenholtz P."/>
            <person name="Kyrpides N.C."/>
        </authorList>
    </citation>
    <scope>NUCLEOTIDE SEQUENCE [LARGE SCALE GENOMIC DNA]</scope>
    <source>
        <strain evidence="2 3">CGMCC 1.10115</strain>
    </source>
</reference>
<gene>
    <name evidence="2" type="ORF">IQ19_03840</name>
</gene>
<dbReference type="SMART" id="SM00257">
    <property type="entry name" value="LysM"/>
    <property type="match status" value="1"/>
</dbReference>
<protein>
    <submittedName>
        <fullName evidence="2">LysM domain-containing protein</fullName>
    </submittedName>
</protein>
<dbReference type="InterPro" id="IPR018392">
    <property type="entry name" value="LysM"/>
</dbReference>
<dbReference type="SUPFAM" id="SSF54106">
    <property type="entry name" value="LysM domain"/>
    <property type="match status" value="1"/>
</dbReference>
<dbReference type="InterPro" id="IPR011042">
    <property type="entry name" value="6-blade_b-propeller_TolB-like"/>
</dbReference>
<dbReference type="GeneID" id="65404965"/>
<dbReference type="SUPFAM" id="SSF63825">
    <property type="entry name" value="YWTD domain"/>
    <property type="match status" value="1"/>
</dbReference>
<dbReference type="Gene3D" id="3.10.350.10">
    <property type="entry name" value="LysM domain"/>
    <property type="match status" value="1"/>
</dbReference>
<dbReference type="Pfam" id="PF16472">
    <property type="entry name" value="DUF5050"/>
    <property type="match status" value="1"/>
</dbReference>
<keyword evidence="3" id="KW-1185">Reference proteome</keyword>
<dbReference type="PANTHER" id="PTHR32256">
    <property type="match status" value="1"/>
</dbReference>
<dbReference type="InterPro" id="IPR036779">
    <property type="entry name" value="LysM_dom_sf"/>
</dbReference>
<accession>A0A562JIU8</accession>